<feature type="active site" description="Proton acceptor" evidence="4">
    <location>
        <position position="119"/>
    </location>
</feature>
<dbReference type="PROSITE" id="PS50305">
    <property type="entry name" value="SIRTUIN"/>
    <property type="match status" value="1"/>
</dbReference>
<dbReference type="InterPro" id="IPR029035">
    <property type="entry name" value="DHS-like_NAD/FAD-binding_dom"/>
</dbReference>
<dbReference type="InterPro" id="IPR026591">
    <property type="entry name" value="Sirtuin_cat_small_dom_sf"/>
</dbReference>
<feature type="domain" description="Deacetylase sirtuin-type" evidence="5">
    <location>
        <begin position="1"/>
        <end position="249"/>
    </location>
</feature>
<dbReference type="GO" id="GO:0070403">
    <property type="term" value="F:NAD+ binding"/>
    <property type="evidence" value="ECO:0007669"/>
    <property type="project" value="InterPro"/>
</dbReference>
<dbReference type="EC" id="2.3.1.286" evidence="1"/>
<dbReference type="GO" id="GO:0016787">
    <property type="term" value="F:hydrolase activity"/>
    <property type="evidence" value="ECO:0007669"/>
    <property type="project" value="UniProtKB-KW"/>
</dbReference>
<name>A0A6V8LI80_9BACT</name>
<keyword evidence="4" id="KW-0479">Metal-binding</keyword>
<keyword evidence="3" id="KW-0520">NAD</keyword>
<gene>
    <name evidence="6" type="primary">cobB</name>
    <name evidence="6" type="ORF">NNJEOMEG_00248</name>
</gene>
<evidence type="ECO:0000313" key="6">
    <source>
        <dbReference type="EMBL" id="GFK92423.1"/>
    </source>
</evidence>
<proteinExistence type="predicted"/>
<comment type="caution">
    <text evidence="6">The sequence shown here is derived from an EMBL/GenBank/DDBJ whole genome shotgun (WGS) entry which is preliminary data.</text>
</comment>
<keyword evidence="2" id="KW-0808">Transferase</keyword>
<evidence type="ECO:0000256" key="2">
    <source>
        <dbReference type="ARBA" id="ARBA00022679"/>
    </source>
</evidence>
<dbReference type="GO" id="GO:0017136">
    <property type="term" value="F:histone deacetylase activity, NAD-dependent"/>
    <property type="evidence" value="ECO:0007669"/>
    <property type="project" value="TreeGrafter"/>
</dbReference>
<accession>A0A6V8LI80</accession>
<feature type="binding site" evidence="4">
    <location>
        <position position="127"/>
    </location>
    <ligand>
        <name>Zn(2+)</name>
        <dbReference type="ChEBI" id="CHEBI:29105"/>
    </ligand>
</feature>
<dbReference type="GO" id="GO:0046872">
    <property type="term" value="F:metal ion binding"/>
    <property type="evidence" value="ECO:0007669"/>
    <property type="project" value="UniProtKB-KW"/>
</dbReference>
<dbReference type="Proteomes" id="UP000494245">
    <property type="component" value="Unassembled WGS sequence"/>
</dbReference>
<dbReference type="InterPro" id="IPR003000">
    <property type="entry name" value="Sirtuin"/>
</dbReference>
<evidence type="ECO:0000259" key="5">
    <source>
        <dbReference type="PROSITE" id="PS50305"/>
    </source>
</evidence>
<organism evidence="6 7">
    <name type="scientific">Fundidesulfovibrio magnetotacticus</name>
    <dbReference type="NCBI Taxonomy" id="2730080"/>
    <lineage>
        <taxon>Bacteria</taxon>
        <taxon>Pseudomonadati</taxon>
        <taxon>Thermodesulfobacteriota</taxon>
        <taxon>Desulfovibrionia</taxon>
        <taxon>Desulfovibrionales</taxon>
        <taxon>Desulfovibrionaceae</taxon>
        <taxon>Fundidesulfovibrio</taxon>
    </lineage>
</organism>
<dbReference type="CDD" id="cd01407">
    <property type="entry name" value="SIR2-fam"/>
    <property type="match status" value="1"/>
</dbReference>
<feature type="binding site" evidence="4">
    <location>
        <position position="130"/>
    </location>
    <ligand>
        <name>Zn(2+)</name>
        <dbReference type="ChEBI" id="CHEBI:29105"/>
    </ligand>
</feature>
<dbReference type="PANTHER" id="PTHR11085">
    <property type="entry name" value="NAD-DEPENDENT PROTEIN DEACYLASE SIRTUIN-5, MITOCHONDRIAL-RELATED"/>
    <property type="match status" value="1"/>
</dbReference>
<keyword evidence="4" id="KW-0862">Zinc</keyword>
<dbReference type="PANTHER" id="PTHR11085:SF10">
    <property type="entry name" value="NAD-DEPENDENT PROTEIN DEACYLASE SIRTUIN-5, MITOCHONDRIAL-RELATED"/>
    <property type="match status" value="1"/>
</dbReference>
<reference evidence="6 7" key="2">
    <citation type="submission" date="2020-05" db="EMBL/GenBank/DDBJ databases">
        <title>Draft genome sequence of Desulfovibrio sp. strainFSS-1.</title>
        <authorList>
            <person name="Shimoshige H."/>
            <person name="Kobayashi H."/>
            <person name="Maekawa T."/>
        </authorList>
    </citation>
    <scope>NUCLEOTIDE SEQUENCE [LARGE SCALE GENOMIC DNA]</scope>
    <source>
        <strain evidence="6 7">SIID29052-01</strain>
    </source>
</reference>
<dbReference type="InterPro" id="IPR026590">
    <property type="entry name" value="Ssirtuin_cat_dom"/>
</dbReference>
<protein>
    <recommendedName>
        <fullName evidence="1">protein acetyllysine N-acetyltransferase</fullName>
        <ecNumber evidence="1">2.3.1.286</ecNumber>
    </recommendedName>
</protein>
<dbReference type="RefSeq" id="WP_173080509.1">
    <property type="nucleotide sequence ID" value="NZ_BLTE01000001.1"/>
</dbReference>
<dbReference type="Gene3D" id="3.30.1600.10">
    <property type="entry name" value="SIR2/SIRT2 'Small Domain"/>
    <property type="match status" value="1"/>
</dbReference>
<keyword evidence="6" id="KW-0378">Hydrolase</keyword>
<evidence type="ECO:0000313" key="7">
    <source>
        <dbReference type="Proteomes" id="UP000494245"/>
    </source>
</evidence>
<evidence type="ECO:0000256" key="1">
    <source>
        <dbReference type="ARBA" id="ARBA00012928"/>
    </source>
</evidence>
<feature type="binding site" evidence="4">
    <location>
        <position position="154"/>
    </location>
    <ligand>
        <name>Zn(2+)</name>
        <dbReference type="ChEBI" id="CHEBI:29105"/>
    </ligand>
</feature>
<dbReference type="Gene3D" id="3.40.50.1220">
    <property type="entry name" value="TPP-binding domain"/>
    <property type="match status" value="1"/>
</dbReference>
<feature type="binding site" evidence="4">
    <location>
        <position position="151"/>
    </location>
    <ligand>
        <name>Zn(2+)</name>
        <dbReference type="ChEBI" id="CHEBI:29105"/>
    </ligand>
</feature>
<dbReference type="EMBL" id="BLTE01000001">
    <property type="protein sequence ID" value="GFK92423.1"/>
    <property type="molecule type" value="Genomic_DNA"/>
</dbReference>
<reference evidence="6 7" key="1">
    <citation type="submission" date="2020-04" db="EMBL/GenBank/DDBJ databases">
        <authorList>
            <consortium name="Desulfovibrio sp. FSS-1 genome sequencing consortium"/>
            <person name="Shimoshige H."/>
            <person name="Kobayashi H."/>
            <person name="Maekawa T."/>
        </authorList>
    </citation>
    <scope>NUCLEOTIDE SEQUENCE [LARGE SCALE GENOMIC DNA]</scope>
    <source>
        <strain evidence="6 7">SIID29052-01</strain>
    </source>
</reference>
<dbReference type="SUPFAM" id="SSF52467">
    <property type="entry name" value="DHS-like NAD/FAD-binding domain"/>
    <property type="match status" value="1"/>
</dbReference>
<sequence length="249" mass="26273">MKEAVERIARLWPSSGKVLVLTGAGISVPSGIPDFRSPGGLWSRYDPMRVATAEALANSPAEAWRFILDARDVMAAARPNAAHEALAELERAGLIEGIVTQNIDGLHQRAGSLNVVEFHGTMSGWRCNGCQAPKDATRAMEVTPETAPWLCERCGAVVRPDVVFFGEPIPLDALDKSGQLASGAELALIVGTSCEVAPANVLPQLVRQQGGRLAEINLAASRLAPLCDAAVAAGAEEALPLLARLLLDQ</sequence>
<dbReference type="Pfam" id="PF02146">
    <property type="entry name" value="SIR2"/>
    <property type="match status" value="1"/>
</dbReference>
<evidence type="ECO:0000256" key="3">
    <source>
        <dbReference type="ARBA" id="ARBA00023027"/>
    </source>
</evidence>
<dbReference type="AlphaFoldDB" id="A0A6V8LI80"/>
<keyword evidence="7" id="KW-1185">Reference proteome</keyword>
<evidence type="ECO:0000256" key="4">
    <source>
        <dbReference type="PROSITE-ProRule" id="PRU00236"/>
    </source>
</evidence>
<dbReference type="NCBIfam" id="NF001753">
    <property type="entry name" value="PRK00481.1-3"/>
    <property type="match status" value="1"/>
</dbReference>
<dbReference type="InterPro" id="IPR050134">
    <property type="entry name" value="NAD-dep_sirtuin_deacylases"/>
</dbReference>